<name>A0A840G113_9BURK</name>
<reference evidence="3 4" key="1">
    <citation type="submission" date="2020-08" db="EMBL/GenBank/DDBJ databases">
        <title>Genomic Encyclopedia of Type Strains, Phase IV (KMG-V): Genome sequencing to study the core and pangenomes of soil and plant-associated prokaryotes.</title>
        <authorList>
            <person name="Whitman W."/>
        </authorList>
    </citation>
    <scope>NUCLEOTIDE SEQUENCE [LARGE SCALE GENOMIC DNA]</scope>
    <source>
        <strain evidence="3 4">34/80</strain>
    </source>
</reference>
<proteinExistence type="predicted"/>
<evidence type="ECO:0000313" key="4">
    <source>
        <dbReference type="Proteomes" id="UP000524450"/>
    </source>
</evidence>
<keyword evidence="2" id="KW-1133">Transmembrane helix</keyword>
<dbReference type="GO" id="GO:0043683">
    <property type="term" value="P:type IV pilus assembly"/>
    <property type="evidence" value="ECO:0007669"/>
    <property type="project" value="InterPro"/>
</dbReference>
<keyword evidence="2" id="KW-0472">Membrane</keyword>
<dbReference type="InterPro" id="IPR012902">
    <property type="entry name" value="N_methyl_site"/>
</dbReference>
<sequence>MIASSLPAFSSSRRAVRGLTLVELLVGMAVGLVVVLAAVSALSVAQRGFTTVDAASQLRDNGRFAADMIQRIGVQAGYKDVFFAATRPKSAASNPAPSVMGFNNAKVDLSDPLAASSEWPSREAGAGSDVLILRYQVAQTFALTADTGADKSMIDCAGNAPSTAPNINEAGARYTRMASIFSVGQSQGEPSLLCTYYDTATSAWNSTPIVQGVENFQVLYGVDGVAAGQAPAKNAAVPDVPNAYLRADQMHVDGDAAATLANWRRVRSLRIGMVLRSAKGAAQDVETQTFHPLGVAKGSDKGQRGSAFAVGDDAGTTFQPTPDGRLRQAMTFTIHLRNDQGL</sequence>
<evidence type="ECO:0000256" key="1">
    <source>
        <dbReference type="SAM" id="MobiDB-lite"/>
    </source>
</evidence>
<accession>A0A840G113</accession>
<dbReference type="InterPro" id="IPR032092">
    <property type="entry name" value="PilW"/>
</dbReference>
<dbReference type="Proteomes" id="UP000524450">
    <property type="component" value="Unassembled WGS sequence"/>
</dbReference>
<evidence type="ECO:0000313" key="3">
    <source>
        <dbReference type="EMBL" id="MBB4222608.1"/>
    </source>
</evidence>
<feature type="transmembrane region" description="Helical" evidence="2">
    <location>
        <begin position="21"/>
        <end position="42"/>
    </location>
</feature>
<dbReference type="RefSeq" id="WP_260319328.1">
    <property type="nucleotide sequence ID" value="NZ_JACIFZ010000003.1"/>
</dbReference>
<evidence type="ECO:0000256" key="2">
    <source>
        <dbReference type="SAM" id="Phobius"/>
    </source>
</evidence>
<dbReference type="Pfam" id="PF16074">
    <property type="entry name" value="PilW"/>
    <property type="match status" value="1"/>
</dbReference>
<gene>
    <name evidence="3" type="ORF">GGD71_003388</name>
</gene>
<dbReference type="AlphaFoldDB" id="A0A840G113"/>
<dbReference type="PROSITE" id="PS00409">
    <property type="entry name" value="PROKAR_NTER_METHYL"/>
    <property type="match status" value="1"/>
</dbReference>
<feature type="region of interest" description="Disordered" evidence="1">
    <location>
        <begin position="294"/>
        <end position="323"/>
    </location>
</feature>
<dbReference type="Pfam" id="PF07963">
    <property type="entry name" value="N_methyl"/>
    <property type="match status" value="1"/>
</dbReference>
<dbReference type="EMBL" id="JACIFZ010000003">
    <property type="protein sequence ID" value="MBB4222608.1"/>
    <property type="molecule type" value="Genomic_DNA"/>
</dbReference>
<keyword evidence="2" id="KW-0812">Transmembrane</keyword>
<comment type="caution">
    <text evidence="3">The sequence shown here is derived from an EMBL/GenBank/DDBJ whole genome shotgun (WGS) entry which is preliminary data.</text>
</comment>
<organism evidence="3 4">
    <name type="scientific">Variovorax guangxiensis</name>
    <dbReference type="NCBI Taxonomy" id="1775474"/>
    <lineage>
        <taxon>Bacteria</taxon>
        <taxon>Pseudomonadati</taxon>
        <taxon>Pseudomonadota</taxon>
        <taxon>Betaproteobacteria</taxon>
        <taxon>Burkholderiales</taxon>
        <taxon>Comamonadaceae</taxon>
        <taxon>Variovorax</taxon>
    </lineage>
</organism>
<protein>
    <submittedName>
        <fullName evidence="3">Type IV pilus assembly protein PilW</fullName>
    </submittedName>
</protein>